<name>A0A2A9DVA6_9MICO</name>
<gene>
    <name evidence="1" type="ORF">ATJ78_1653</name>
</gene>
<dbReference type="EMBL" id="PDJE01000001">
    <property type="protein sequence ID" value="PFG30717.1"/>
    <property type="molecule type" value="Genomic_DNA"/>
</dbReference>
<organism evidence="1 2">
    <name type="scientific">Paramicrobacterium agarici</name>
    <dbReference type="NCBI Taxonomy" id="630514"/>
    <lineage>
        <taxon>Bacteria</taxon>
        <taxon>Bacillati</taxon>
        <taxon>Actinomycetota</taxon>
        <taxon>Actinomycetes</taxon>
        <taxon>Micrococcales</taxon>
        <taxon>Microbacteriaceae</taxon>
        <taxon>Paramicrobacterium</taxon>
    </lineage>
</organism>
<keyword evidence="2" id="KW-1185">Reference proteome</keyword>
<dbReference type="RefSeq" id="WP_098407141.1">
    <property type="nucleotide sequence ID" value="NZ_PDJE01000001.1"/>
</dbReference>
<accession>A0A2A9DVA6</accession>
<evidence type="ECO:0000313" key="2">
    <source>
        <dbReference type="Proteomes" id="UP000221369"/>
    </source>
</evidence>
<evidence type="ECO:0000313" key="1">
    <source>
        <dbReference type="EMBL" id="PFG30717.1"/>
    </source>
</evidence>
<dbReference type="Proteomes" id="UP000221369">
    <property type="component" value="Unassembled WGS sequence"/>
</dbReference>
<dbReference type="AlphaFoldDB" id="A0A2A9DVA6"/>
<reference evidence="1 2" key="1">
    <citation type="submission" date="2017-10" db="EMBL/GenBank/DDBJ databases">
        <title>Sequencing the genomes of 1000 actinobacteria strains.</title>
        <authorList>
            <person name="Klenk H.-P."/>
        </authorList>
    </citation>
    <scope>NUCLEOTIDE SEQUENCE [LARGE SCALE GENOMIC DNA]</scope>
    <source>
        <strain evidence="1 2">DSM 21798</strain>
    </source>
</reference>
<proteinExistence type="predicted"/>
<sequence length="330" mass="36571">MGRPISPLPASLGEVFTVAEALEAGVPRWRLDADDLEAPFWGVRRRTASTEPLEGTRSQALIARMHDLAPALPSYAFFSHAPAAAAWGLPLPLREYDVLDVSVADPHRTVRRRGVRPHRVKPELVQVVEHRGLRITDPASTWVQLATRLSLYDLVAAGDAVVRVKESAGPYDHSTPTPPLTTVDALADAISRRHPRAALLRQALPLLRTNSWSRPEPHLRLLLVDGGLPEPVLNYNIVDEIGRWVKCVDLAYPQWRIAIEYQSAYHREAAQYSRDVSALAELARLGWYTVQLTSTHVFAYPNLAASTVGEAILAQQKRPLHAPTRPELPA</sequence>
<protein>
    <recommendedName>
        <fullName evidence="3">DUF559 domain-containing protein</fullName>
    </recommendedName>
</protein>
<comment type="caution">
    <text evidence="1">The sequence shown here is derived from an EMBL/GenBank/DDBJ whole genome shotgun (WGS) entry which is preliminary data.</text>
</comment>
<evidence type="ECO:0008006" key="3">
    <source>
        <dbReference type="Google" id="ProtNLM"/>
    </source>
</evidence>